<evidence type="ECO:0000313" key="2">
    <source>
        <dbReference type="RefSeq" id="XP_059600583.1"/>
    </source>
</evidence>
<evidence type="ECO:0000256" key="1">
    <source>
        <dbReference type="SAM" id="MobiDB-lite"/>
    </source>
</evidence>
<dbReference type="VEuPathDB" id="FungiDB:An04g05240"/>
<dbReference type="KEGG" id="ang:An04g05240"/>
<reference evidence="2" key="1">
    <citation type="submission" date="2025-02" db="EMBL/GenBank/DDBJ databases">
        <authorList>
            <consortium name="NCBI Genome Project"/>
        </authorList>
    </citation>
    <scope>NUCLEOTIDE SEQUENCE</scope>
</reference>
<protein>
    <submittedName>
        <fullName evidence="2">Uncharacterized protein</fullName>
    </submittedName>
</protein>
<proteinExistence type="predicted"/>
<name>A0AAJ8BPH8_ASPNG</name>
<accession>A0AAJ8BPH8</accession>
<dbReference type="AlphaFoldDB" id="A0AAJ8BPH8"/>
<feature type="region of interest" description="Disordered" evidence="1">
    <location>
        <begin position="32"/>
        <end position="53"/>
    </location>
</feature>
<sequence length="220" mass="24534">MAKHPKVALTGNEAIANLLGVFNDAQGFLKGKRASEARRRETQQSAGRPSGGEAFPTLQLLTIKVSRFERLASLGFSSTCRTCSRHHLGPESIREDWENRRIRISKLRSLSGQIGLPSSRPYLILTMDGLTRDYCARYSHTSCNPSFGNPIVLACDIVPILRLDELQSGSRILYPRADVHGPRLSMGVRVPRQITRTSRAFRGGRLFGGWTHGHYRHGQI</sequence>
<feature type="compositionally biased region" description="Basic and acidic residues" evidence="1">
    <location>
        <begin position="33"/>
        <end position="42"/>
    </location>
</feature>
<dbReference type="GeneID" id="84590913"/>
<reference evidence="2" key="2">
    <citation type="submission" date="2025-08" db="UniProtKB">
        <authorList>
            <consortium name="RefSeq"/>
        </authorList>
    </citation>
    <scope>IDENTIFICATION</scope>
</reference>
<gene>
    <name evidence="2" type="ORF">An04g05240</name>
</gene>
<dbReference type="RefSeq" id="XP_059600583.1">
    <property type="nucleotide sequence ID" value="XM_059747523.1"/>
</dbReference>
<organism evidence="2">
    <name type="scientific">Aspergillus niger</name>
    <dbReference type="NCBI Taxonomy" id="5061"/>
    <lineage>
        <taxon>Eukaryota</taxon>
        <taxon>Fungi</taxon>
        <taxon>Dikarya</taxon>
        <taxon>Ascomycota</taxon>
        <taxon>Pezizomycotina</taxon>
        <taxon>Eurotiomycetes</taxon>
        <taxon>Eurotiomycetidae</taxon>
        <taxon>Eurotiales</taxon>
        <taxon>Aspergillaceae</taxon>
        <taxon>Aspergillus</taxon>
        <taxon>Aspergillus subgen. Circumdati</taxon>
    </lineage>
</organism>